<feature type="transmembrane region" description="Helical" evidence="8">
    <location>
        <begin position="284"/>
        <end position="301"/>
    </location>
</feature>
<evidence type="ECO:0000259" key="9">
    <source>
        <dbReference type="PROSITE" id="PS50850"/>
    </source>
</evidence>
<feature type="transmembrane region" description="Helical" evidence="8">
    <location>
        <begin position="393"/>
        <end position="415"/>
    </location>
</feature>
<dbReference type="InterPro" id="IPR005279">
    <property type="entry name" value="Dipep/tripep_permease"/>
</dbReference>
<evidence type="ECO:0000313" key="10">
    <source>
        <dbReference type="EMBL" id="GGA66615.1"/>
    </source>
</evidence>
<dbReference type="SUPFAM" id="SSF103473">
    <property type="entry name" value="MFS general substrate transporter"/>
    <property type="match status" value="1"/>
</dbReference>
<evidence type="ECO:0000256" key="5">
    <source>
        <dbReference type="ARBA" id="ARBA00022856"/>
    </source>
</evidence>
<evidence type="ECO:0000256" key="7">
    <source>
        <dbReference type="ARBA" id="ARBA00023136"/>
    </source>
</evidence>
<protein>
    <submittedName>
        <fullName evidence="10">MFS transporter</fullName>
    </submittedName>
</protein>
<reference evidence="11" key="1">
    <citation type="journal article" date="2019" name="Int. J. Syst. Evol. Microbiol.">
        <title>The Global Catalogue of Microorganisms (GCM) 10K type strain sequencing project: providing services to taxonomists for standard genome sequencing and annotation.</title>
        <authorList>
            <consortium name="The Broad Institute Genomics Platform"/>
            <consortium name="The Broad Institute Genome Sequencing Center for Infectious Disease"/>
            <person name="Wu L."/>
            <person name="Ma J."/>
        </authorList>
    </citation>
    <scope>NUCLEOTIDE SEQUENCE [LARGE SCALE GENOMIC DNA]</scope>
    <source>
        <strain evidence="11">CGMCC 1.15905</strain>
    </source>
</reference>
<dbReference type="Proteomes" id="UP000623419">
    <property type="component" value="Unassembled WGS sequence"/>
</dbReference>
<gene>
    <name evidence="10" type="ORF">GCM10011521_00920</name>
</gene>
<dbReference type="InterPro" id="IPR000109">
    <property type="entry name" value="POT_fam"/>
</dbReference>
<evidence type="ECO:0000256" key="6">
    <source>
        <dbReference type="ARBA" id="ARBA00022989"/>
    </source>
</evidence>
<dbReference type="PANTHER" id="PTHR23517:SF15">
    <property type="entry name" value="PROTON-DEPENDENT OLIGOPEPTIDE FAMILY TRANSPORT PROTEIN"/>
    <property type="match status" value="1"/>
</dbReference>
<feature type="transmembrane region" description="Helical" evidence="8">
    <location>
        <begin position="57"/>
        <end position="78"/>
    </location>
</feature>
<keyword evidence="6 8" id="KW-1133">Transmembrane helix</keyword>
<dbReference type="InterPro" id="IPR036259">
    <property type="entry name" value="MFS_trans_sf"/>
</dbReference>
<feature type="transmembrane region" description="Helical" evidence="8">
    <location>
        <begin position="335"/>
        <end position="353"/>
    </location>
</feature>
<dbReference type="Pfam" id="PF00854">
    <property type="entry name" value="PTR2"/>
    <property type="match status" value="1"/>
</dbReference>
<keyword evidence="3" id="KW-1003">Cell membrane</keyword>
<keyword evidence="2" id="KW-0813">Transport</keyword>
<dbReference type="PROSITE" id="PS01022">
    <property type="entry name" value="PTR2_1"/>
    <property type="match status" value="1"/>
</dbReference>
<feature type="transmembrane region" description="Helical" evidence="8">
    <location>
        <begin position="469"/>
        <end position="491"/>
    </location>
</feature>
<keyword evidence="5" id="KW-0571">Peptide transport</keyword>
<feature type="transmembrane region" description="Helical" evidence="8">
    <location>
        <begin position="365"/>
        <end position="387"/>
    </location>
</feature>
<feature type="transmembrane region" description="Helical" evidence="8">
    <location>
        <begin position="87"/>
        <end position="104"/>
    </location>
</feature>
<sequence>MATHPTTAEGKTFLGHPRGLYVLFFAEMWERFSYYGMRALLIFYLVKHWLYSEEESSIIYGAYTALVYITPVLGGYLADRYLGQRKAVLYGAVLLTIGHSLMAIEGSGGQDSWAINWFWLALSFIIVGSGFLKANISVIVGQLYPRTDLRRDSAYTIFYMGINLGAALGAIIAGWLGETYGWAYGFGAAGLGMLLGLIVFVIGKPALMGKGEAPDPVRLANRTAGLSMEWWLYLVGIGGVGLVWVLIQYQHLVGFLLMGAGAILVAYVLFTAVFKLPAHDRDRIFAAMYLIFGSVLFWALFEQAGSSLNLFTDSSVDRNLLGYEVPASMFQSINAIYIVLLGPVFAGLWLFLGRRGLEPSSPAKFGLGVIQLGAGFLVLVAGSAAIYEGGMTPVLFIFLIYLLHTTGELCLSPVGLSAMNRLSPAHLASLIMGTWFFASASGNFVAGLISAATGAEGVDNAGPERVLEVYTTVGWVAVGVGVFMVVIAPLVKKLMHLDTLKDFEDDVPGQAEIGEPQAGGTHPKG</sequence>
<dbReference type="Gene3D" id="1.20.1250.20">
    <property type="entry name" value="MFS general substrate transporter like domains"/>
    <property type="match status" value="1"/>
</dbReference>
<keyword evidence="4 8" id="KW-0812">Transmembrane</keyword>
<comment type="caution">
    <text evidence="10">The sequence shown here is derived from an EMBL/GenBank/DDBJ whole genome shotgun (WGS) entry which is preliminary data.</text>
</comment>
<proteinExistence type="predicted"/>
<dbReference type="PANTHER" id="PTHR23517">
    <property type="entry name" value="RESISTANCE PROTEIN MDTM, PUTATIVE-RELATED-RELATED"/>
    <property type="match status" value="1"/>
</dbReference>
<evidence type="ECO:0000313" key="11">
    <source>
        <dbReference type="Proteomes" id="UP000623419"/>
    </source>
</evidence>
<feature type="transmembrane region" description="Helical" evidence="8">
    <location>
        <begin position="253"/>
        <end position="272"/>
    </location>
</feature>
<feature type="transmembrane region" description="Helical" evidence="8">
    <location>
        <begin position="427"/>
        <end position="449"/>
    </location>
</feature>
<name>A0ABQ1HAH9_9GAMM</name>
<evidence type="ECO:0000256" key="1">
    <source>
        <dbReference type="ARBA" id="ARBA00004651"/>
    </source>
</evidence>
<accession>A0ABQ1HAH9</accession>
<feature type="transmembrane region" description="Helical" evidence="8">
    <location>
        <begin position="230"/>
        <end position="247"/>
    </location>
</feature>
<organism evidence="10 11">
    <name type="scientific">Arenimonas soli</name>
    <dbReference type="NCBI Taxonomy" id="2269504"/>
    <lineage>
        <taxon>Bacteria</taxon>
        <taxon>Pseudomonadati</taxon>
        <taxon>Pseudomonadota</taxon>
        <taxon>Gammaproteobacteria</taxon>
        <taxon>Lysobacterales</taxon>
        <taxon>Lysobacteraceae</taxon>
        <taxon>Arenimonas</taxon>
    </lineage>
</organism>
<evidence type="ECO:0000256" key="2">
    <source>
        <dbReference type="ARBA" id="ARBA00022448"/>
    </source>
</evidence>
<evidence type="ECO:0000256" key="4">
    <source>
        <dbReference type="ARBA" id="ARBA00022692"/>
    </source>
</evidence>
<feature type="domain" description="Major facilitator superfamily (MFS) profile" evidence="9">
    <location>
        <begin position="19"/>
        <end position="492"/>
    </location>
</feature>
<evidence type="ECO:0000256" key="8">
    <source>
        <dbReference type="SAM" id="Phobius"/>
    </source>
</evidence>
<dbReference type="InterPro" id="IPR018456">
    <property type="entry name" value="PTR2_symporter_CS"/>
</dbReference>
<dbReference type="CDD" id="cd17346">
    <property type="entry name" value="MFS_DtpA_like"/>
    <property type="match status" value="1"/>
</dbReference>
<dbReference type="RefSeq" id="WP_188659868.1">
    <property type="nucleotide sequence ID" value="NZ_BMKC01000001.1"/>
</dbReference>
<feature type="transmembrane region" description="Helical" evidence="8">
    <location>
        <begin position="116"/>
        <end position="136"/>
    </location>
</feature>
<dbReference type="PROSITE" id="PS50850">
    <property type="entry name" value="MFS"/>
    <property type="match status" value="1"/>
</dbReference>
<dbReference type="InterPro" id="IPR050171">
    <property type="entry name" value="MFS_Transporters"/>
</dbReference>
<feature type="transmembrane region" description="Helical" evidence="8">
    <location>
        <begin position="157"/>
        <end position="176"/>
    </location>
</feature>
<dbReference type="EMBL" id="BMKC01000001">
    <property type="protein sequence ID" value="GGA66615.1"/>
    <property type="molecule type" value="Genomic_DNA"/>
</dbReference>
<evidence type="ECO:0000256" key="3">
    <source>
        <dbReference type="ARBA" id="ARBA00022475"/>
    </source>
</evidence>
<keyword evidence="11" id="KW-1185">Reference proteome</keyword>
<dbReference type="NCBIfam" id="TIGR00924">
    <property type="entry name" value="yjdL_sub1_fam"/>
    <property type="match status" value="1"/>
</dbReference>
<dbReference type="InterPro" id="IPR020846">
    <property type="entry name" value="MFS_dom"/>
</dbReference>
<keyword evidence="5" id="KW-0653">Protein transport</keyword>
<feature type="transmembrane region" description="Helical" evidence="8">
    <location>
        <begin position="182"/>
        <end position="202"/>
    </location>
</feature>
<keyword evidence="7 8" id="KW-0472">Membrane</keyword>
<comment type="subcellular location">
    <subcellularLocation>
        <location evidence="1">Cell membrane</location>
        <topology evidence="1">Multi-pass membrane protein</topology>
    </subcellularLocation>
</comment>